<dbReference type="InterPro" id="IPR000551">
    <property type="entry name" value="MerR-type_HTH_dom"/>
</dbReference>
<dbReference type="InterPro" id="IPR009061">
    <property type="entry name" value="DNA-bd_dom_put_sf"/>
</dbReference>
<dbReference type="InterPro" id="IPR047057">
    <property type="entry name" value="MerR_fam"/>
</dbReference>
<evidence type="ECO:0000256" key="1">
    <source>
        <dbReference type="ARBA" id="ARBA00023015"/>
    </source>
</evidence>
<dbReference type="AlphaFoldDB" id="A0A2S0L2X9"/>
<dbReference type="PANTHER" id="PTHR30204">
    <property type="entry name" value="REDOX-CYCLING DRUG-SENSING TRANSCRIPTIONAL ACTIVATOR SOXR"/>
    <property type="match status" value="1"/>
</dbReference>
<evidence type="ECO:0000259" key="4">
    <source>
        <dbReference type="PROSITE" id="PS50937"/>
    </source>
</evidence>
<reference evidence="6" key="1">
    <citation type="submission" date="2018-02" db="EMBL/GenBank/DDBJ databases">
        <authorList>
            <person name="Holder M.E."/>
            <person name="Ajami N.J."/>
            <person name="Petrosino J.F."/>
        </authorList>
    </citation>
    <scope>NUCLEOTIDE SEQUENCE [LARGE SCALE GENOMIC DNA]</scope>
    <source>
        <strain evidence="6">CCUG 47132</strain>
    </source>
</reference>
<dbReference type="GO" id="GO:0003700">
    <property type="term" value="F:DNA-binding transcription factor activity"/>
    <property type="evidence" value="ECO:0007669"/>
    <property type="project" value="InterPro"/>
</dbReference>
<dbReference type="KEGG" id="mdv:C5Q96_01555"/>
<dbReference type="Proteomes" id="UP000237883">
    <property type="component" value="Chromosome"/>
</dbReference>
<keyword evidence="6" id="KW-1185">Reference proteome</keyword>
<dbReference type="PROSITE" id="PS50937">
    <property type="entry name" value="HTH_MERR_2"/>
    <property type="match status" value="1"/>
</dbReference>
<dbReference type="EMBL" id="CP027228">
    <property type="protein sequence ID" value="AVM47623.1"/>
    <property type="molecule type" value="Genomic_DNA"/>
</dbReference>
<dbReference type="RefSeq" id="WP_106056580.1">
    <property type="nucleotide sequence ID" value="NZ_CP027228.1"/>
</dbReference>
<gene>
    <name evidence="5" type="ORF">C5Q96_01555</name>
</gene>
<dbReference type="OrthoDB" id="9773308at2"/>
<dbReference type="GeneID" id="78390937"/>
<evidence type="ECO:0000313" key="5">
    <source>
        <dbReference type="EMBL" id="AVM47623.1"/>
    </source>
</evidence>
<organism evidence="5 6">
    <name type="scientific">Mogibacterium diversum</name>
    <dbReference type="NCBI Taxonomy" id="114527"/>
    <lineage>
        <taxon>Bacteria</taxon>
        <taxon>Bacillati</taxon>
        <taxon>Bacillota</taxon>
        <taxon>Clostridia</taxon>
        <taxon>Peptostreptococcales</taxon>
        <taxon>Anaerovoracaceae</taxon>
        <taxon>Mogibacterium</taxon>
    </lineage>
</organism>
<dbReference type="CDD" id="cd00592">
    <property type="entry name" value="HTH_MerR-like"/>
    <property type="match status" value="1"/>
</dbReference>
<keyword evidence="1" id="KW-0805">Transcription regulation</keyword>
<feature type="domain" description="HTH merR-type" evidence="4">
    <location>
        <begin position="2"/>
        <end position="71"/>
    </location>
</feature>
<dbReference type="SMART" id="SM00422">
    <property type="entry name" value="HTH_MERR"/>
    <property type="match status" value="1"/>
</dbReference>
<evidence type="ECO:0000313" key="6">
    <source>
        <dbReference type="Proteomes" id="UP000237883"/>
    </source>
</evidence>
<keyword evidence="3" id="KW-0804">Transcription</keyword>
<evidence type="ECO:0000256" key="2">
    <source>
        <dbReference type="ARBA" id="ARBA00023125"/>
    </source>
</evidence>
<accession>A0A2S0L2X9</accession>
<dbReference type="PANTHER" id="PTHR30204:SF94">
    <property type="entry name" value="HEAVY METAL-DEPENDENT TRANSCRIPTIONAL REGULATOR HI_0293-RELATED"/>
    <property type="match status" value="1"/>
</dbReference>
<protein>
    <recommendedName>
        <fullName evidence="4">HTH merR-type domain-containing protein</fullName>
    </recommendedName>
</protein>
<dbReference type="SUPFAM" id="SSF46955">
    <property type="entry name" value="Putative DNA-binding domain"/>
    <property type="match status" value="1"/>
</dbReference>
<dbReference type="Gene3D" id="1.10.1660.10">
    <property type="match status" value="1"/>
</dbReference>
<sequence>MKYTIGEVANFLHLSRDMIRYYEKRGMIVSERNESNNYRTYDNMAVFELLDTIQHKNLNLSIREIEAMRHGDYEHNMSCYLDRYYDELKSEISFGTTLLKRIEELKSRYETSNQNIGSYWIQSVPGRYRYHVVDSISGEFGAIELEASISDVLFTDYVNPFVDYGFTSIDDTESWHASISESYTEELSIDLPHGYEYEPEGTYLCSLENIGCVKKFDMSAIDMFRKTAYARYGEKIAINPVIGMIASKLKKSGELHVVMELQIKIG</sequence>
<dbReference type="GO" id="GO:0003677">
    <property type="term" value="F:DNA binding"/>
    <property type="evidence" value="ECO:0007669"/>
    <property type="project" value="UniProtKB-KW"/>
</dbReference>
<proteinExistence type="predicted"/>
<name>A0A2S0L2X9_9FIRM</name>
<keyword evidence="2" id="KW-0238">DNA-binding</keyword>
<dbReference type="Pfam" id="PF00376">
    <property type="entry name" value="MerR"/>
    <property type="match status" value="1"/>
</dbReference>
<evidence type="ECO:0000256" key="3">
    <source>
        <dbReference type="ARBA" id="ARBA00023163"/>
    </source>
</evidence>